<proteinExistence type="predicted"/>
<evidence type="ECO:0000259" key="2">
    <source>
        <dbReference type="Pfam" id="PF08205"/>
    </source>
</evidence>
<comment type="caution">
    <text evidence="3">The sequence shown here is derived from an EMBL/GenBank/DDBJ whole genome shotgun (WGS) entry which is preliminary data.</text>
</comment>
<feature type="domain" description="CD80-like immunoglobulin C2-set" evidence="2">
    <location>
        <begin position="5"/>
        <end position="34"/>
    </location>
</feature>
<organism evidence="3 4">
    <name type="scientific">Portunus trituberculatus</name>
    <name type="common">Swimming crab</name>
    <name type="synonym">Neptunus trituberculatus</name>
    <dbReference type="NCBI Taxonomy" id="210409"/>
    <lineage>
        <taxon>Eukaryota</taxon>
        <taxon>Metazoa</taxon>
        <taxon>Ecdysozoa</taxon>
        <taxon>Arthropoda</taxon>
        <taxon>Crustacea</taxon>
        <taxon>Multicrustacea</taxon>
        <taxon>Malacostraca</taxon>
        <taxon>Eumalacostraca</taxon>
        <taxon>Eucarida</taxon>
        <taxon>Decapoda</taxon>
        <taxon>Pleocyemata</taxon>
        <taxon>Brachyura</taxon>
        <taxon>Eubrachyura</taxon>
        <taxon>Portunoidea</taxon>
        <taxon>Portunidae</taxon>
        <taxon>Portuninae</taxon>
        <taxon>Portunus</taxon>
    </lineage>
</organism>
<accession>A0A5B7K823</accession>
<dbReference type="OrthoDB" id="6371899at2759"/>
<evidence type="ECO:0000313" key="4">
    <source>
        <dbReference type="Proteomes" id="UP000324222"/>
    </source>
</evidence>
<dbReference type="Pfam" id="PF08205">
    <property type="entry name" value="C2-set_2"/>
    <property type="match status" value="1"/>
</dbReference>
<name>A0A5B7K823_PORTR</name>
<evidence type="ECO:0000313" key="3">
    <source>
        <dbReference type="EMBL" id="MPD00865.1"/>
    </source>
</evidence>
<dbReference type="Gene3D" id="2.60.40.10">
    <property type="entry name" value="Immunoglobulins"/>
    <property type="match status" value="1"/>
</dbReference>
<sequence>MEMTGNVTVSMLRLQVERRHHRSQLVCRAQHPTLPRETKEDIFVLDVSCEY</sequence>
<dbReference type="EMBL" id="VSRR010124752">
    <property type="protein sequence ID" value="MPD00865.1"/>
    <property type="molecule type" value="Genomic_DNA"/>
</dbReference>
<dbReference type="AlphaFoldDB" id="A0A5B7K823"/>
<gene>
    <name evidence="3" type="ORF">E2C01_096370</name>
</gene>
<dbReference type="Proteomes" id="UP000324222">
    <property type="component" value="Unassembled WGS sequence"/>
</dbReference>
<reference evidence="3 4" key="1">
    <citation type="submission" date="2019-05" db="EMBL/GenBank/DDBJ databases">
        <title>Another draft genome of Portunus trituberculatus and its Hox gene families provides insights of decapod evolution.</title>
        <authorList>
            <person name="Jeong J.-H."/>
            <person name="Song I."/>
            <person name="Kim S."/>
            <person name="Choi T."/>
            <person name="Kim D."/>
            <person name="Ryu S."/>
            <person name="Kim W."/>
        </authorList>
    </citation>
    <scope>NUCLEOTIDE SEQUENCE [LARGE SCALE GENOMIC DNA]</scope>
    <source>
        <tissue evidence="3">Muscle</tissue>
    </source>
</reference>
<keyword evidence="4" id="KW-1185">Reference proteome</keyword>
<dbReference type="InterPro" id="IPR013162">
    <property type="entry name" value="CD80_C2-set"/>
</dbReference>
<keyword evidence="1" id="KW-1015">Disulfide bond</keyword>
<protein>
    <recommendedName>
        <fullName evidence="2">CD80-like immunoglobulin C2-set domain-containing protein</fullName>
    </recommendedName>
</protein>
<dbReference type="InterPro" id="IPR013783">
    <property type="entry name" value="Ig-like_fold"/>
</dbReference>
<evidence type="ECO:0000256" key="1">
    <source>
        <dbReference type="ARBA" id="ARBA00023157"/>
    </source>
</evidence>